<dbReference type="OrthoDB" id="213478at2157"/>
<feature type="transmembrane region" description="Helical" evidence="1">
    <location>
        <begin position="120"/>
        <end position="140"/>
    </location>
</feature>
<dbReference type="EMBL" id="QKKZ01000002">
    <property type="protein sequence ID" value="KAB7514941.1"/>
    <property type="molecule type" value="Genomic_DNA"/>
</dbReference>
<gene>
    <name evidence="2" type="ORF">DM867_07500</name>
    <name evidence="3" type="ORF">DMP03_02490</name>
    <name evidence="4" type="ORF">DP108_03415</name>
</gene>
<name>A0A5N5UAR9_9EURY</name>
<reference evidence="5 6" key="1">
    <citation type="submission" date="2019-10" db="EMBL/GenBank/DDBJ databases">
        <title>Unraveling microbial dark matter from salterns through culturing: the case of the genus Halosegnis.</title>
        <authorList>
            <person name="Duran-Viseras A."/>
            <person name="Andrei A.-S."/>
            <person name="Vera-Gargallo B."/>
            <person name="Ghai R."/>
            <person name="Sanchez-Porro C."/>
            <person name="Ventosa A."/>
        </authorList>
    </citation>
    <scope>NUCLEOTIDE SEQUENCE [LARGE SCALE GENOMIC DNA]</scope>
    <source>
        <strain evidence="3 6">F17-44</strain>
        <strain evidence="2 7">F18-79</strain>
        <strain evidence="4 5">F19-13</strain>
    </source>
</reference>
<feature type="transmembrane region" description="Helical" evidence="1">
    <location>
        <begin position="50"/>
        <end position="71"/>
    </location>
</feature>
<dbReference type="InterPro" id="IPR007352">
    <property type="entry name" value="DUF420"/>
</dbReference>
<comment type="caution">
    <text evidence="2">The sequence shown here is derived from an EMBL/GenBank/DDBJ whole genome shotgun (WGS) entry which is preliminary data.</text>
</comment>
<organism evidence="2 7">
    <name type="scientific">Halosegnis rubeus</name>
    <dbReference type="NCBI Taxonomy" id="2212850"/>
    <lineage>
        <taxon>Archaea</taxon>
        <taxon>Methanobacteriati</taxon>
        <taxon>Methanobacteriota</taxon>
        <taxon>Stenosarchaea group</taxon>
        <taxon>Halobacteria</taxon>
        <taxon>Halobacteriales</taxon>
        <taxon>Natronomonadaceae</taxon>
        <taxon>Halosegnis</taxon>
    </lineage>
</organism>
<dbReference type="EMBL" id="QMDY01000002">
    <property type="protein sequence ID" value="KAB7519170.1"/>
    <property type="molecule type" value="Genomic_DNA"/>
</dbReference>
<keyword evidence="1" id="KW-0812">Transmembrane</keyword>
<accession>A0A5N5UK79</accession>
<evidence type="ECO:0000313" key="7">
    <source>
        <dbReference type="Proteomes" id="UP000326865"/>
    </source>
</evidence>
<evidence type="ECO:0000313" key="5">
    <source>
        <dbReference type="Proteomes" id="UP000326207"/>
    </source>
</evidence>
<accession>A0A5N5UAR9</accession>
<evidence type="ECO:0000313" key="4">
    <source>
        <dbReference type="EMBL" id="KAB7519170.1"/>
    </source>
</evidence>
<accession>A0A5N5UJ28</accession>
<dbReference type="AlphaFoldDB" id="A0A5N5UAR9"/>
<protein>
    <submittedName>
        <fullName evidence="2">DUF420 domain-containing protein</fullName>
    </submittedName>
</protein>
<evidence type="ECO:0000313" key="6">
    <source>
        <dbReference type="Proteomes" id="UP000326302"/>
    </source>
</evidence>
<dbReference type="EMBL" id="QJOW01000001">
    <property type="protein sequence ID" value="KAB7518250.1"/>
    <property type="molecule type" value="Genomic_DNA"/>
</dbReference>
<feature type="transmembrane region" description="Helical" evidence="1">
    <location>
        <begin position="83"/>
        <end position="100"/>
    </location>
</feature>
<feature type="transmembrane region" description="Helical" evidence="1">
    <location>
        <begin position="161"/>
        <end position="183"/>
    </location>
</feature>
<dbReference type="PANTHER" id="PTHR37692">
    <property type="entry name" value="HYPOTHETICAL MEMBRANE SPANNING PROTEIN"/>
    <property type="match status" value="1"/>
</dbReference>
<proteinExistence type="predicted"/>
<dbReference type="Pfam" id="PF04238">
    <property type="entry name" value="DUF420"/>
    <property type="match status" value="1"/>
</dbReference>
<dbReference type="PANTHER" id="PTHR37692:SF1">
    <property type="entry name" value="DUF420 DOMAIN-CONTAINING PROTEIN"/>
    <property type="match status" value="1"/>
</dbReference>
<sequence length="194" mass="21175">MSLADSSVVKRRPRAVVAVLSVVGYVLVIGTLYVGLPIYPEIGLGTVNLLSHAIALVNTVAVCCLVAGWYHIRQGNVETHRRLMIVSFVLIMIFLVMYLLKTGGGGRKDFVGPDLPYYLYLAMLGIHIVLSALSVPLVLYNITIGLSHSVDEIRQTAHARVGRITVAVWSVSLTLGVLAYLLLNHVYTFDFVPA</sequence>
<keyword evidence="1" id="KW-1133">Transmembrane helix</keyword>
<dbReference type="Proteomes" id="UP000326207">
    <property type="component" value="Unassembled WGS sequence"/>
</dbReference>
<dbReference type="RefSeq" id="WP_152119142.1">
    <property type="nucleotide sequence ID" value="NZ_QJOW01000001.1"/>
</dbReference>
<dbReference type="Proteomes" id="UP000326302">
    <property type="component" value="Unassembled WGS sequence"/>
</dbReference>
<evidence type="ECO:0000256" key="1">
    <source>
        <dbReference type="SAM" id="Phobius"/>
    </source>
</evidence>
<keyword evidence="7" id="KW-1185">Reference proteome</keyword>
<evidence type="ECO:0000313" key="2">
    <source>
        <dbReference type="EMBL" id="KAB7514941.1"/>
    </source>
</evidence>
<feature type="transmembrane region" description="Helical" evidence="1">
    <location>
        <begin position="15"/>
        <end position="38"/>
    </location>
</feature>
<keyword evidence="1" id="KW-0472">Membrane</keyword>
<evidence type="ECO:0000313" key="3">
    <source>
        <dbReference type="EMBL" id="KAB7518250.1"/>
    </source>
</evidence>
<dbReference type="Proteomes" id="UP000326865">
    <property type="component" value="Unassembled WGS sequence"/>
</dbReference>